<name>A0ABM7G7H8_9SPHN</name>
<organism evidence="3 4">
    <name type="scientific">Sphingomonas bisphenolicum</name>
    <dbReference type="NCBI Taxonomy" id="296544"/>
    <lineage>
        <taxon>Bacteria</taxon>
        <taxon>Pseudomonadati</taxon>
        <taxon>Pseudomonadota</taxon>
        <taxon>Alphaproteobacteria</taxon>
        <taxon>Sphingomonadales</taxon>
        <taxon>Sphingomonadaceae</taxon>
        <taxon>Sphingomonas</taxon>
    </lineage>
</organism>
<dbReference type="EMBL" id="AP018817">
    <property type="protein sequence ID" value="BBF71312.1"/>
    <property type="molecule type" value="Genomic_DNA"/>
</dbReference>
<evidence type="ECO:0000256" key="2">
    <source>
        <dbReference type="SAM" id="Phobius"/>
    </source>
</evidence>
<reference evidence="3" key="1">
    <citation type="submission" date="2018-07" db="EMBL/GenBank/DDBJ databases">
        <title>Complete genome sequence of Sphingomonas bisphenolicum strain AO1, a bisphenol A degradative bacterium isolated from Japanese farm field.</title>
        <authorList>
            <person name="Murakami M."/>
            <person name="Koh M."/>
            <person name="Koba S."/>
            <person name="Matsumura Y."/>
        </authorList>
    </citation>
    <scope>NUCLEOTIDE SEQUENCE</scope>
    <source>
        <strain evidence="3">AO1</strain>
    </source>
</reference>
<sequence length="118" mass="12559">MTADTGRGEEVQSVTMAETPRRQEGLQRVQIGLTGLAGVVLLVGLANIVIEKARMDDAALPPPVVPTLSTNGNAVSPRDPLAELGVQPAPEQAPIVPDLQPDPNIRKPMDRDPAQQQR</sequence>
<evidence type="ECO:0000313" key="3">
    <source>
        <dbReference type="EMBL" id="BBF71312.1"/>
    </source>
</evidence>
<evidence type="ECO:0008006" key="5">
    <source>
        <dbReference type="Google" id="ProtNLM"/>
    </source>
</evidence>
<evidence type="ECO:0000313" key="4">
    <source>
        <dbReference type="Proteomes" id="UP001059971"/>
    </source>
</evidence>
<keyword evidence="2" id="KW-1133">Transmembrane helix</keyword>
<protein>
    <recommendedName>
        <fullName evidence="5">SPOR domain-containing protein</fullName>
    </recommendedName>
</protein>
<accession>A0ABM7G7H8</accession>
<keyword evidence="2" id="KW-0812">Transmembrane</keyword>
<feature type="compositionally biased region" description="Basic and acidic residues" evidence="1">
    <location>
        <begin position="1"/>
        <end position="10"/>
    </location>
</feature>
<feature type="region of interest" description="Disordered" evidence="1">
    <location>
        <begin position="1"/>
        <end position="25"/>
    </location>
</feature>
<gene>
    <name evidence="3" type="ORF">SBA_ch1_35120</name>
</gene>
<feature type="transmembrane region" description="Helical" evidence="2">
    <location>
        <begin position="29"/>
        <end position="50"/>
    </location>
</feature>
<evidence type="ECO:0000256" key="1">
    <source>
        <dbReference type="SAM" id="MobiDB-lite"/>
    </source>
</evidence>
<dbReference type="Proteomes" id="UP001059971">
    <property type="component" value="Chromosome 1"/>
</dbReference>
<feature type="compositionally biased region" description="Basic and acidic residues" evidence="1">
    <location>
        <begin position="104"/>
        <end position="118"/>
    </location>
</feature>
<proteinExistence type="predicted"/>
<keyword evidence="4" id="KW-1185">Reference proteome</keyword>
<feature type="region of interest" description="Disordered" evidence="1">
    <location>
        <begin position="69"/>
        <end position="118"/>
    </location>
</feature>
<keyword evidence="2" id="KW-0472">Membrane</keyword>